<dbReference type="RefSeq" id="WP_157114116.1">
    <property type="nucleotide sequence ID" value="NZ_JAAXOS010000002.1"/>
</dbReference>
<dbReference type="EMBL" id="JAAXOS010000002">
    <property type="protein sequence ID" value="NKY25426.1"/>
    <property type="molecule type" value="Genomic_DNA"/>
</dbReference>
<reference evidence="2 3" key="1">
    <citation type="submission" date="2020-04" db="EMBL/GenBank/DDBJ databases">
        <title>MicrobeNet Type strains.</title>
        <authorList>
            <person name="Nicholson A.C."/>
        </authorList>
    </citation>
    <scope>NUCLEOTIDE SEQUENCE [LARGE SCALE GENOMIC DNA]</scope>
    <source>
        <strain evidence="2 3">DSM 44956</strain>
    </source>
</reference>
<keyword evidence="1" id="KW-0732">Signal</keyword>
<evidence type="ECO:0008006" key="4">
    <source>
        <dbReference type="Google" id="ProtNLM"/>
    </source>
</evidence>
<dbReference type="AlphaFoldDB" id="A0A7X6L0A1"/>
<organism evidence="2 3">
    <name type="scientific">Nocardia gamkensis</name>
    <dbReference type="NCBI Taxonomy" id="352869"/>
    <lineage>
        <taxon>Bacteria</taxon>
        <taxon>Bacillati</taxon>
        <taxon>Actinomycetota</taxon>
        <taxon>Actinomycetes</taxon>
        <taxon>Mycobacteriales</taxon>
        <taxon>Nocardiaceae</taxon>
        <taxon>Nocardia</taxon>
    </lineage>
</organism>
<evidence type="ECO:0000313" key="3">
    <source>
        <dbReference type="Proteomes" id="UP000540698"/>
    </source>
</evidence>
<feature type="signal peptide" evidence="1">
    <location>
        <begin position="1"/>
        <end position="20"/>
    </location>
</feature>
<sequence>MKIRKSVVTAFAIGAFTASGMITGPATATAASGACAGNFHVIRAVNGYIEWGLTSQCTGDDWHPHKVTVQLETQVGDSWVQVLRRSSLAFDEGKPVVVLQYHNDRCRTNTTNRYRAKGWISAGKHATSGTSEVATLPCGDVEGRG</sequence>
<evidence type="ECO:0000256" key="1">
    <source>
        <dbReference type="SAM" id="SignalP"/>
    </source>
</evidence>
<proteinExistence type="predicted"/>
<protein>
    <recommendedName>
        <fullName evidence="4">Secreted protein</fullName>
    </recommendedName>
</protein>
<gene>
    <name evidence="2" type="ORF">HGB38_04135</name>
</gene>
<feature type="chain" id="PRO_5038568956" description="Secreted protein" evidence="1">
    <location>
        <begin position="21"/>
        <end position="145"/>
    </location>
</feature>
<dbReference type="Proteomes" id="UP000540698">
    <property type="component" value="Unassembled WGS sequence"/>
</dbReference>
<accession>A0A7X6L0A1</accession>
<name>A0A7X6L0A1_9NOCA</name>
<keyword evidence="3" id="KW-1185">Reference proteome</keyword>
<comment type="caution">
    <text evidence="2">The sequence shown here is derived from an EMBL/GenBank/DDBJ whole genome shotgun (WGS) entry which is preliminary data.</text>
</comment>
<dbReference type="PROSITE" id="PS51257">
    <property type="entry name" value="PROKAR_LIPOPROTEIN"/>
    <property type="match status" value="1"/>
</dbReference>
<evidence type="ECO:0000313" key="2">
    <source>
        <dbReference type="EMBL" id="NKY25426.1"/>
    </source>
</evidence>